<dbReference type="FunCoup" id="A0A2P6NZU0">
    <property type="interactions" value="625"/>
</dbReference>
<dbReference type="InterPro" id="IPR021163">
    <property type="entry name" value="Ferredox_Rdtase_adrenod"/>
</dbReference>
<dbReference type="InterPro" id="IPR036188">
    <property type="entry name" value="FAD/NAD-bd_sf"/>
</dbReference>
<dbReference type="STRING" id="1890364.A0A2P6NZU0"/>
<evidence type="ECO:0000256" key="5">
    <source>
        <dbReference type="ARBA" id="ARBA00022857"/>
    </source>
</evidence>
<reference evidence="12 13" key="1">
    <citation type="journal article" date="2018" name="Genome Biol. Evol.">
        <title>Multiple Roots of Fruiting Body Formation in Amoebozoa.</title>
        <authorList>
            <person name="Hillmann F."/>
            <person name="Forbes G."/>
            <person name="Novohradska S."/>
            <person name="Ferling I."/>
            <person name="Riege K."/>
            <person name="Groth M."/>
            <person name="Westermann M."/>
            <person name="Marz M."/>
            <person name="Spaller T."/>
            <person name="Winckler T."/>
            <person name="Schaap P."/>
            <person name="Glockner G."/>
        </authorList>
    </citation>
    <scope>NUCLEOTIDE SEQUENCE [LARGE SCALE GENOMIC DNA]</scope>
    <source>
        <strain evidence="12 13">Jena</strain>
    </source>
</reference>
<dbReference type="GO" id="GO:0016491">
    <property type="term" value="F:oxidoreductase activity"/>
    <property type="evidence" value="ECO:0007669"/>
    <property type="project" value="UniProtKB-KW"/>
</dbReference>
<feature type="binding site" evidence="9">
    <location>
        <position position="46"/>
    </location>
    <ligand>
        <name>FAD</name>
        <dbReference type="ChEBI" id="CHEBI:57692"/>
    </ligand>
</feature>
<comment type="caution">
    <text evidence="12">The sequence shown here is derived from an EMBL/GenBank/DDBJ whole genome shotgun (WGS) entry which is preliminary data.</text>
</comment>
<dbReference type="EC" id="1.18.1.6" evidence="8"/>
<protein>
    <recommendedName>
        <fullName evidence="8">NADPH:adrenodoxin oxidoreductase, mitochondrial</fullName>
        <ecNumber evidence="8">1.18.1.6</ecNumber>
    </recommendedName>
</protein>
<dbReference type="PANTHER" id="PTHR48467">
    <property type="entry name" value="GLUTAMATE SYNTHASE 1 [NADH], CHLOROPLASTIC-LIKE"/>
    <property type="match status" value="1"/>
</dbReference>
<evidence type="ECO:0000313" key="12">
    <source>
        <dbReference type="EMBL" id="PRP89439.1"/>
    </source>
</evidence>
<dbReference type="PANTHER" id="PTHR48467:SF1">
    <property type="entry name" value="GLUTAMATE SYNTHASE 1 [NADH], CHLOROPLASTIC-LIKE"/>
    <property type="match status" value="1"/>
</dbReference>
<feature type="binding site" evidence="9">
    <location>
        <position position="441"/>
    </location>
    <ligand>
        <name>FAD</name>
        <dbReference type="ChEBI" id="CHEBI:57692"/>
    </ligand>
</feature>
<keyword evidence="3 8" id="KW-0285">Flavoprotein</keyword>
<dbReference type="GO" id="GO:0005739">
    <property type="term" value="C:mitochondrion"/>
    <property type="evidence" value="ECO:0007669"/>
    <property type="project" value="UniProtKB-SubCell"/>
</dbReference>
<evidence type="ECO:0000256" key="8">
    <source>
        <dbReference type="PIRNR" id="PIRNR000362"/>
    </source>
</evidence>
<dbReference type="AlphaFoldDB" id="A0A2P6NZU0"/>
<comment type="catalytic activity">
    <reaction evidence="7 8">
        <text>2 reduced [adrenodoxin] + NADP(+) + H(+) = 2 oxidized [adrenodoxin] + NADPH</text>
        <dbReference type="Rhea" id="RHEA:42312"/>
        <dbReference type="Rhea" id="RHEA-COMP:9998"/>
        <dbReference type="Rhea" id="RHEA-COMP:9999"/>
        <dbReference type="ChEBI" id="CHEBI:15378"/>
        <dbReference type="ChEBI" id="CHEBI:33737"/>
        <dbReference type="ChEBI" id="CHEBI:33738"/>
        <dbReference type="ChEBI" id="CHEBI:57783"/>
        <dbReference type="ChEBI" id="CHEBI:58349"/>
        <dbReference type="EC" id="1.18.1.6"/>
    </reaction>
</comment>
<name>A0A2P6NZU0_9EUKA</name>
<comment type="cofactor">
    <cofactor evidence="1 8 9">
        <name>FAD</name>
        <dbReference type="ChEBI" id="CHEBI:57692"/>
    </cofactor>
</comment>
<evidence type="ECO:0000256" key="1">
    <source>
        <dbReference type="ARBA" id="ARBA00001974"/>
    </source>
</evidence>
<feature type="binding site" evidence="10">
    <location>
        <position position="283"/>
    </location>
    <ligand>
        <name>NADP(+)</name>
        <dbReference type="ChEBI" id="CHEBI:58349"/>
    </ligand>
</feature>
<evidence type="ECO:0000256" key="7">
    <source>
        <dbReference type="ARBA" id="ARBA00048933"/>
    </source>
</evidence>
<dbReference type="Pfam" id="PF07992">
    <property type="entry name" value="Pyr_redox_2"/>
    <property type="match status" value="1"/>
</dbReference>
<comment type="subcellular location">
    <subcellularLocation>
        <location evidence="8">Mitochondrion</location>
    </subcellularLocation>
</comment>
<dbReference type="PIRSF" id="PIRSF000362">
    <property type="entry name" value="FNR"/>
    <property type="match status" value="1"/>
</dbReference>
<evidence type="ECO:0000256" key="10">
    <source>
        <dbReference type="PIRSR" id="PIRSR000362-2"/>
    </source>
</evidence>
<dbReference type="InterPro" id="IPR055275">
    <property type="entry name" value="Ferredox_Rdtase"/>
</dbReference>
<proteinExistence type="inferred from homology"/>
<keyword evidence="13" id="KW-1185">Reference proteome</keyword>
<keyword evidence="4 8" id="KW-0274">FAD</keyword>
<feature type="binding site" evidence="10">
    <location>
        <position position="448"/>
    </location>
    <ligand>
        <name>NADP(+)</name>
        <dbReference type="ChEBI" id="CHEBI:58349"/>
    </ligand>
</feature>
<feature type="binding site" evidence="10">
    <location>
        <begin position="271"/>
        <end position="272"/>
    </location>
    <ligand>
        <name>NADP(+)</name>
        <dbReference type="ChEBI" id="CHEBI:58349"/>
    </ligand>
</feature>
<evidence type="ECO:0000256" key="6">
    <source>
        <dbReference type="ARBA" id="ARBA00023002"/>
    </source>
</evidence>
<dbReference type="PRINTS" id="PR00368">
    <property type="entry name" value="FADPNR"/>
</dbReference>
<evidence type="ECO:0000313" key="13">
    <source>
        <dbReference type="Proteomes" id="UP000241769"/>
    </source>
</evidence>
<dbReference type="Gene3D" id="3.50.50.60">
    <property type="entry name" value="FAD/NAD(P)-binding domain"/>
    <property type="match status" value="1"/>
</dbReference>
<keyword evidence="5 8" id="KW-0521">NADP</keyword>
<dbReference type="EMBL" id="MDYQ01000003">
    <property type="protein sequence ID" value="PRP89439.1"/>
    <property type="molecule type" value="Genomic_DNA"/>
</dbReference>
<evidence type="ECO:0000256" key="4">
    <source>
        <dbReference type="ARBA" id="ARBA00022827"/>
    </source>
</evidence>
<dbReference type="SUPFAM" id="SSF51971">
    <property type="entry name" value="Nucleotide-binding domain"/>
    <property type="match status" value="1"/>
</dbReference>
<keyword evidence="8" id="KW-0496">Mitochondrion</keyword>
<evidence type="ECO:0000256" key="2">
    <source>
        <dbReference type="ARBA" id="ARBA00008312"/>
    </source>
</evidence>
<feature type="binding site" evidence="9">
    <location>
        <position position="156"/>
    </location>
    <ligand>
        <name>FAD</name>
        <dbReference type="ChEBI" id="CHEBI:57692"/>
    </ligand>
</feature>
<comment type="similarity">
    <text evidence="2 8">Belongs to the ferredoxin--NADP reductase type 1 family.</text>
</comment>
<dbReference type="InParanoid" id="A0A2P6NZU0"/>
<dbReference type="Proteomes" id="UP000241769">
    <property type="component" value="Unassembled WGS sequence"/>
</dbReference>
<keyword evidence="6 8" id="KW-0560">Oxidoreductase</keyword>
<gene>
    <name evidence="12" type="ORF">PROFUN_01302</name>
</gene>
<evidence type="ECO:0000259" key="11">
    <source>
        <dbReference type="Pfam" id="PF07992"/>
    </source>
</evidence>
<feature type="binding site" evidence="9">
    <location>
        <position position="121"/>
    </location>
    <ligand>
        <name>FAD</name>
        <dbReference type="ChEBI" id="CHEBI:57692"/>
    </ligand>
</feature>
<feature type="binding site" evidence="10">
    <location>
        <begin position="227"/>
        <end position="230"/>
    </location>
    <ligand>
        <name>NADP(+)</name>
        <dbReference type="ChEBI" id="CHEBI:58349"/>
    </ligand>
</feature>
<sequence length="550" mass="61240">MLPNLARHTRCLLHSRVSRPFNTIRPRFISNQRHPYRICVVGSGPAGFYTAESLMKMSSHHPSKGIHKKEEESITIQNVPSFNSNSPLEYTGAVQHEPSAAQTDLDIRVDILEKLPTPYGLVRFGVAPDHPEVKLVQKKFEELINDKCRFFGNITIGKDISIDEIRKNYHAVVYAYGAASDRTLGIPGENAEGVHSARDFVGWLNGHPEYRHLKFDLSGQDAVIIGQGNVALDVARMLLRPISELQGTDITSEATEKLKESNIKRVHILGRRGPAQASFTSKEVREMVNMTGCETMIHPEEAHLNEESQKELSGNRAMKRMVELLTSKSKKWDGKIDENASTRQVFVRFLKSPAEFKMEGGRVKAVLCNETRLEGKEGKQRAVNTGNSEEIPADIVFRSIGYKSLPLEGVPFDNASGTIPNEAGRIHSDGTPVYGSYVSGWLKRGPSGIIGTNKWDAEETAQTIIEDITKGHVEAAASLHSQGELGGLHGFDGFRNKVEERGVQVVEFEDWRLVEEEEDKRGKMAGKPREKITSVEEMLQLINSAKRAKV</sequence>
<feature type="domain" description="FAD/NAD(P)-binding" evidence="11">
    <location>
        <begin position="36"/>
        <end position="240"/>
    </location>
</feature>
<accession>A0A2P6NZU0</accession>
<evidence type="ECO:0000256" key="3">
    <source>
        <dbReference type="ARBA" id="ARBA00022630"/>
    </source>
</evidence>
<dbReference type="Gene3D" id="3.40.50.720">
    <property type="entry name" value="NAD(P)-binding Rossmann-like Domain"/>
    <property type="match status" value="1"/>
</dbReference>
<feature type="binding site" evidence="9">
    <location>
        <position position="113"/>
    </location>
    <ligand>
        <name>FAD</name>
        <dbReference type="ChEBI" id="CHEBI:57692"/>
    </ligand>
</feature>
<evidence type="ECO:0000256" key="9">
    <source>
        <dbReference type="PIRSR" id="PIRSR000362-1"/>
    </source>
</evidence>
<dbReference type="OrthoDB" id="333024at2759"/>
<feature type="binding site" evidence="9">
    <location>
        <begin position="448"/>
        <end position="450"/>
    </location>
    <ligand>
        <name>FAD</name>
        <dbReference type="ChEBI" id="CHEBI:57692"/>
    </ligand>
</feature>
<organism evidence="12 13">
    <name type="scientific">Planoprotostelium fungivorum</name>
    <dbReference type="NCBI Taxonomy" id="1890364"/>
    <lineage>
        <taxon>Eukaryota</taxon>
        <taxon>Amoebozoa</taxon>
        <taxon>Evosea</taxon>
        <taxon>Variosea</taxon>
        <taxon>Cavosteliida</taxon>
        <taxon>Cavosteliaceae</taxon>
        <taxon>Planoprotostelium</taxon>
    </lineage>
</organism>
<dbReference type="SUPFAM" id="SSF51905">
    <property type="entry name" value="FAD/NAD(P)-binding domain"/>
    <property type="match status" value="2"/>
</dbReference>
<dbReference type="InterPro" id="IPR023753">
    <property type="entry name" value="FAD/NAD-binding_dom"/>
</dbReference>